<dbReference type="PANTHER" id="PTHR13710">
    <property type="entry name" value="DNA HELICASE RECQ FAMILY MEMBER"/>
    <property type="match status" value="1"/>
</dbReference>
<feature type="domain" description="Helicase ATP-binding" evidence="10">
    <location>
        <begin position="39"/>
        <end position="223"/>
    </location>
</feature>
<reference evidence="12 13" key="1">
    <citation type="submission" date="2022-05" db="EMBL/GenBank/DDBJ databases">
        <authorList>
            <consortium name="Genoscope - CEA"/>
            <person name="William W."/>
        </authorList>
    </citation>
    <scope>NUCLEOTIDE SEQUENCE [LARGE SCALE GENOMIC DNA]</scope>
</reference>
<evidence type="ECO:0000259" key="11">
    <source>
        <dbReference type="PROSITE" id="PS51194"/>
    </source>
</evidence>
<evidence type="ECO:0000256" key="3">
    <source>
        <dbReference type="ARBA" id="ARBA00022840"/>
    </source>
</evidence>
<dbReference type="SUPFAM" id="SSF52540">
    <property type="entry name" value="P-loop containing nucleoside triphosphate hydrolases"/>
    <property type="match status" value="1"/>
</dbReference>
<evidence type="ECO:0000256" key="6">
    <source>
        <dbReference type="ARBA" id="ARBA00023242"/>
    </source>
</evidence>
<evidence type="ECO:0000256" key="4">
    <source>
        <dbReference type="ARBA" id="ARBA00023125"/>
    </source>
</evidence>
<dbReference type="EC" id="5.6.2.4" evidence="8"/>
<sequence>MAESTESTIDKALDKALERLNVSREKEKIILKREQETAVKELLAGRDVMAILPTGFGKSLIFTVFAIAKEQLRSEKTCVIVVSPLKSIIDDQIAEMASLDFTALELSGENLTSVLRDPPQFLYCTAENVLQTPFLGELKNSNTAIHKAVSAIVVDESHTVESWTGKRKGKSAKPNRVFRGAYGKLSMLRSMCKDGTPVLALTGTADSDTENTVISELLMRNPVTLFVSPNRVNLRLSVHKVPRLNMLKHLDWLVDMIKQHGKDTPKTIIFCDTLYSVASVMNYMMMTLGEGAFYPRNSRKHEHCLLGIFHSLSLKEYKERLLLSFKGQGLKRVAIATTALSMSVNFPDVRYVVHFGPARNLLDFHQQAGRAGRDGNPSDIIVLFYGQQLSHCEDDVRSFLKSTTCYRVASYSSFDPDIAPLLPSHDCCNFCAKNCCCDSPDSCKGPLKPFERESTAEQENPAQCRHVSDEERALLKGALSELESSMSQGYGRSAFGSASSHGFSKELIFDVVAHCHKLFSVEDIIVNVPVFSRRHAVAILGILNEVFDDITENNFLGSFTDANNDYFNSEFDNLLESCYEDFVEDFAFDPDALPE</sequence>
<protein>
    <recommendedName>
        <fullName evidence="8">DNA 3'-5' helicase</fullName>
        <ecNumber evidence="8">5.6.2.4</ecNumber>
    </recommendedName>
    <alternativeName>
        <fullName evidence="9">DNA 3'-5' helicase BLM</fullName>
    </alternativeName>
</protein>
<evidence type="ECO:0000313" key="12">
    <source>
        <dbReference type="EMBL" id="CAH3124867.1"/>
    </source>
</evidence>
<dbReference type="InterPro" id="IPR014001">
    <property type="entry name" value="Helicase_ATP-bd"/>
</dbReference>
<dbReference type="InterPro" id="IPR001650">
    <property type="entry name" value="Helicase_C-like"/>
</dbReference>
<evidence type="ECO:0000256" key="5">
    <source>
        <dbReference type="ARBA" id="ARBA00023235"/>
    </source>
</evidence>
<dbReference type="Pfam" id="PF00270">
    <property type="entry name" value="DEAD"/>
    <property type="match status" value="1"/>
</dbReference>
<dbReference type="Gene3D" id="3.40.50.300">
    <property type="entry name" value="P-loop containing nucleotide triphosphate hydrolases"/>
    <property type="match status" value="2"/>
</dbReference>
<dbReference type="PANTHER" id="PTHR13710:SF153">
    <property type="entry name" value="RECQ-LIKE DNA HELICASE BLM"/>
    <property type="match status" value="1"/>
</dbReference>
<dbReference type="EMBL" id="CALNXK010000040">
    <property type="protein sequence ID" value="CAH3124867.1"/>
    <property type="molecule type" value="Genomic_DNA"/>
</dbReference>
<dbReference type="InterPro" id="IPR027417">
    <property type="entry name" value="P-loop_NTPase"/>
</dbReference>
<gene>
    <name evidence="12" type="ORF">PLOB_00031439</name>
</gene>
<evidence type="ECO:0000256" key="2">
    <source>
        <dbReference type="ARBA" id="ARBA00022741"/>
    </source>
</evidence>
<keyword evidence="5" id="KW-0413">Isomerase</keyword>
<evidence type="ECO:0000256" key="8">
    <source>
        <dbReference type="ARBA" id="ARBA00034808"/>
    </source>
</evidence>
<keyword evidence="4" id="KW-0238">DNA-binding</keyword>
<dbReference type="PROSITE" id="PS51194">
    <property type="entry name" value="HELICASE_CTER"/>
    <property type="match status" value="1"/>
</dbReference>
<evidence type="ECO:0000313" key="13">
    <source>
        <dbReference type="Proteomes" id="UP001159405"/>
    </source>
</evidence>
<evidence type="ECO:0000256" key="7">
    <source>
        <dbReference type="ARBA" id="ARBA00034617"/>
    </source>
</evidence>
<keyword evidence="3" id="KW-0067">ATP-binding</keyword>
<evidence type="ECO:0000256" key="1">
    <source>
        <dbReference type="ARBA" id="ARBA00005446"/>
    </source>
</evidence>
<feature type="domain" description="Helicase C-terminal" evidence="11">
    <location>
        <begin position="256"/>
        <end position="422"/>
    </location>
</feature>
<proteinExistence type="inferred from homology"/>
<dbReference type="InterPro" id="IPR011545">
    <property type="entry name" value="DEAD/DEAH_box_helicase_dom"/>
</dbReference>
<dbReference type="PROSITE" id="PS51192">
    <property type="entry name" value="HELICASE_ATP_BIND_1"/>
    <property type="match status" value="1"/>
</dbReference>
<keyword evidence="2" id="KW-0547">Nucleotide-binding</keyword>
<keyword evidence="6" id="KW-0539">Nucleus</keyword>
<comment type="similarity">
    <text evidence="1">Belongs to the helicase family. RecQ subfamily.</text>
</comment>
<dbReference type="SMART" id="SM00487">
    <property type="entry name" value="DEXDc"/>
    <property type="match status" value="1"/>
</dbReference>
<dbReference type="SMART" id="SM00490">
    <property type="entry name" value="HELICc"/>
    <property type="match status" value="1"/>
</dbReference>
<comment type="catalytic activity">
    <reaction evidence="7">
        <text>Couples ATP hydrolysis with the unwinding of duplex DNA by translocating in the 3'-5' direction.</text>
        <dbReference type="EC" id="5.6.2.4"/>
    </reaction>
</comment>
<organism evidence="12 13">
    <name type="scientific">Porites lobata</name>
    <dbReference type="NCBI Taxonomy" id="104759"/>
    <lineage>
        <taxon>Eukaryota</taxon>
        <taxon>Metazoa</taxon>
        <taxon>Cnidaria</taxon>
        <taxon>Anthozoa</taxon>
        <taxon>Hexacorallia</taxon>
        <taxon>Scleractinia</taxon>
        <taxon>Fungiina</taxon>
        <taxon>Poritidae</taxon>
        <taxon>Porites</taxon>
    </lineage>
</organism>
<dbReference type="Pfam" id="PF00271">
    <property type="entry name" value="Helicase_C"/>
    <property type="match status" value="1"/>
</dbReference>
<keyword evidence="13" id="KW-1185">Reference proteome</keyword>
<name>A0ABN8NZW1_9CNID</name>
<accession>A0ABN8NZW1</accession>
<dbReference type="Proteomes" id="UP001159405">
    <property type="component" value="Unassembled WGS sequence"/>
</dbReference>
<comment type="caution">
    <text evidence="12">The sequence shown here is derived from an EMBL/GenBank/DDBJ whole genome shotgun (WGS) entry which is preliminary data.</text>
</comment>
<evidence type="ECO:0000256" key="9">
    <source>
        <dbReference type="ARBA" id="ARBA00044542"/>
    </source>
</evidence>
<evidence type="ECO:0000259" key="10">
    <source>
        <dbReference type="PROSITE" id="PS51192"/>
    </source>
</evidence>